<comment type="catalytic activity">
    <reaction evidence="2">
        <text>thiosulfate + hydrogen cyanide = thiocyanate + sulfite + 2 H(+)</text>
        <dbReference type="Rhea" id="RHEA:16881"/>
        <dbReference type="ChEBI" id="CHEBI:15378"/>
        <dbReference type="ChEBI" id="CHEBI:17359"/>
        <dbReference type="ChEBI" id="CHEBI:18022"/>
        <dbReference type="ChEBI" id="CHEBI:18407"/>
        <dbReference type="ChEBI" id="CHEBI:33542"/>
        <dbReference type="EC" id="2.8.1.1"/>
    </reaction>
</comment>
<dbReference type="SUPFAM" id="SSF52821">
    <property type="entry name" value="Rhodanese/Cell cycle control phosphatase"/>
    <property type="match status" value="2"/>
</dbReference>
<keyword evidence="3 5" id="KW-0808">Transferase</keyword>
<evidence type="ECO:0000256" key="3">
    <source>
        <dbReference type="RuleBase" id="RU000507"/>
    </source>
</evidence>
<reference evidence="5 6" key="1">
    <citation type="submission" date="2019-11" db="EMBL/GenBank/DDBJ databases">
        <title>Draft genome of Amycolatopsis RM579.</title>
        <authorList>
            <person name="Duangmal K."/>
            <person name="Mingma R."/>
        </authorList>
    </citation>
    <scope>NUCLEOTIDE SEQUENCE [LARGE SCALE GENOMIC DNA]</scope>
    <source>
        <strain evidence="5 6">RM579</strain>
    </source>
</reference>
<evidence type="ECO:0000259" key="4">
    <source>
        <dbReference type="PROSITE" id="PS50206"/>
    </source>
</evidence>
<dbReference type="InterPro" id="IPR001307">
    <property type="entry name" value="Thiosulphate_STrfase_CS"/>
</dbReference>
<dbReference type="CDD" id="cd01449">
    <property type="entry name" value="TST_Repeat_2"/>
    <property type="match status" value="1"/>
</dbReference>
<dbReference type="Gene3D" id="3.40.250.10">
    <property type="entry name" value="Rhodanese-like domain"/>
    <property type="match status" value="2"/>
</dbReference>
<feature type="domain" description="Rhodanese" evidence="4">
    <location>
        <begin position="18"/>
        <end position="124"/>
    </location>
</feature>
<keyword evidence="6" id="KW-1185">Reference proteome</keyword>
<name>A0A6N7YWI9_9PSEU</name>
<dbReference type="CDD" id="cd01448">
    <property type="entry name" value="TST_Repeat_1"/>
    <property type="match status" value="1"/>
</dbReference>
<dbReference type="PANTHER" id="PTHR43855:SF1">
    <property type="entry name" value="THIOSULFATE SULFURTRANSFERASE"/>
    <property type="match status" value="1"/>
</dbReference>
<dbReference type="AlphaFoldDB" id="A0A6N7YWI9"/>
<evidence type="ECO:0000313" key="6">
    <source>
        <dbReference type="Proteomes" id="UP000440096"/>
    </source>
</evidence>
<dbReference type="PROSITE" id="PS50206">
    <property type="entry name" value="RHODANESE_3"/>
    <property type="match status" value="2"/>
</dbReference>
<evidence type="ECO:0000256" key="2">
    <source>
        <dbReference type="ARBA" id="ARBA00047549"/>
    </source>
</evidence>
<dbReference type="InterPro" id="IPR001763">
    <property type="entry name" value="Rhodanese-like_dom"/>
</dbReference>
<dbReference type="RefSeq" id="WP_154759591.1">
    <property type="nucleotide sequence ID" value="NZ_WMBA01000049.1"/>
</dbReference>
<dbReference type="SMART" id="SM00450">
    <property type="entry name" value="RHOD"/>
    <property type="match status" value="2"/>
</dbReference>
<dbReference type="Pfam" id="PF00581">
    <property type="entry name" value="Rhodanese"/>
    <property type="match status" value="2"/>
</dbReference>
<evidence type="ECO:0000313" key="5">
    <source>
        <dbReference type="EMBL" id="MTD57457.1"/>
    </source>
</evidence>
<organism evidence="5 6">
    <name type="scientific">Amycolatopsis pithecellobii</name>
    <dbReference type="NCBI Taxonomy" id="664692"/>
    <lineage>
        <taxon>Bacteria</taxon>
        <taxon>Bacillati</taxon>
        <taxon>Actinomycetota</taxon>
        <taxon>Actinomycetes</taxon>
        <taxon>Pseudonocardiales</taxon>
        <taxon>Pseudonocardiaceae</taxon>
        <taxon>Amycolatopsis</taxon>
    </lineage>
</organism>
<dbReference type="GO" id="GO:0004792">
    <property type="term" value="F:thiosulfate-cyanide sulfurtransferase activity"/>
    <property type="evidence" value="ECO:0007669"/>
    <property type="project" value="UniProtKB-EC"/>
</dbReference>
<dbReference type="EMBL" id="WMBA01000049">
    <property type="protein sequence ID" value="MTD57457.1"/>
    <property type="molecule type" value="Genomic_DNA"/>
</dbReference>
<dbReference type="PROSITE" id="PS00683">
    <property type="entry name" value="RHODANESE_2"/>
    <property type="match status" value="1"/>
</dbReference>
<dbReference type="Proteomes" id="UP000440096">
    <property type="component" value="Unassembled WGS sequence"/>
</dbReference>
<comment type="caution">
    <text evidence="5">The sequence shown here is derived from an EMBL/GenBank/DDBJ whole genome shotgun (WGS) entry which is preliminary data.</text>
</comment>
<accession>A0A6N7YWI9</accession>
<proteinExistence type="predicted"/>
<keyword evidence="1" id="KW-0677">Repeat</keyword>
<gene>
    <name evidence="5" type="ORF">GKO32_26305</name>
</gene>
<protein>
    <recommendedName>
        <fullName evidence="3">Sulfurtransferase</fullName>
    </recommendedName>
</protein>
<feature type="domain" description="Rhodanese" evidence="4">
    <location>
        <begin position="153"/>
        <end position="280"/>
    </location>
</feature>
<dbReference type="InterPro" id="IPR051126">
    <property type="entry name" value="Thiosulfate_sulfurtransferase"/>
</dbReference>
<sequence length="286" mass="31664">MTRQSALATPQWCERHFDTPGIVFVETGSRDTEYRNGHIPGAVWIGSQEFQDHLRLGVIGGEKFEKLVGAKGIGNDDTVVLYSGAENMFAAQVYWYFKLYGHASVKLLDGGRSQWERDGRPLVVEVPNRTPTVYLAQKTDRAIRATRDDVLAAIGTKNLIDVRAPEEYRGEIFAPGSAGEAFAPGNNPHEVAQRSGHVPGAVHLEWTEVLNEDGTFKPDAELIRLYSGLDARSSCITYCWVGARSAHTWFVLRELLDWPDVQNYEGSWAEYGSLIGAPVERGAPVS</sequence>
<dbReference type="InterPro" id="IPR036873">
    <property type="entry name" value="Rhodanese-like_dom_sf"/>
</dbReference>
<evidence type="ECO:0000256" key="1">
    <source>
        <dbReference type="ARBA" id="ARBA00022737"/>
    </source>
</evidence>
<dbReference type="OrthoDB" id="9811849at2"/>
<dbReference type="PANTHER" id="PTHR43855">
    <property type="entry name" value="THIOSULFATE SULFURTRANSFERASE"/>
    <property type="match status" value="1"/>
</dbReference>
<dbReference type="PROSITE" id="PS00380">
    <property type="entry name" value="RHODANESE_1"/>
    <property type="match status" value="1"/>
</dbReference>